<dbReference type="GO" id="GO:0005956">
    <property type="term" value="C:protein kinase CK2 complex"/>
    <property type="evidence" value="ECO:0007669"/>
    <property type="project" value="UniProtKB-UniRule"/>
</dbReference>
<dbReference type="EMBL" id="CAJJDN010000020">
    <property type="protein sequence ID" value="CAD8065366.1"/>
    <property type="molecule type" value="Genomic_DNA"/>
</dbReference>
<evidence type="ECO:0000256" key="1">
    <source>
        <dbReference type="RuleBase" id="RU361268"/>
    </source>
</evidence>
<dbReference type="Pfam" id="PF01214">
    <property type="entry name" value="CK_II_beta"/>
    <property type="match status" value="1"/>
</dbReference>
<organism evidence="2 3">
    <name type="scientific">Paramecium sonneborni</name>
    <dbReference type="NCBI Taxonomy" id="65129"/>
    <lineage>
        <taxon>Eukaryota</taxon>
        <taxon>Sar</taxon>
        <taxon>Alveolata</taxon>
        <taxon>Ciliophora</taxon>
        <taxon>Intramacronucleata</taxon>
        <taxon>Oligohymenophorea</taxon>
        <taxon>Peniculida</taxon>
        <taxon>Parameciidae</taxon>
        <taxon>Paramecium</taxon>
    </lineage>
</organism>
<proteinExistence type="inferred from homology"/>
<dbReference type="OrthoDB" id="3971593at2759"/>
<dbReference type="InterPro" id="IPR000704">
    <property type="entry name" value="Casein_kinase_II_reg-sub"/>
</dbReference>
<reference evidence="2" key="1">
    <citation type="submission" date="2021-01" db="EMBL/GenBank/DDBJ databases">
        <authorList>
            <consortium name="Genoscope - CEA"/>
            <person name="William W."/>
        </authorList>
    </citation>
    <scope>NUCLEOTIDE SEQUENCE</scope>
</reference>
<dbReference type="SMART" id="SM01085">
    <property type="entry name" value="CK_II_beta"/>
    <property type="match status" value="1"/>
</dbReference>
<dbReference type="AlphaFoldDB" id="A0A8S1LLA6"/>
<dbReference type="PANTHER" id="PTHR11740">
    <property type="entry name" value="CASEIN KINASE II SUBUNIT BETA"/>
    <property type="match status" value="1"/>
</dbReference>
<name>A0A8S1LLA6_9CILI</name>
<evidence type="ECO:0000313" key="3">
    <source>
        <dbReference type="Proteomes" id="UP000692954"/>
    </source>
</evidence>
<sequence length="86" mass="10203">MSESSISVNENGLIKWYCNLEDHHFFCEIDEFFIADQFNLYGLKQSFDHIEDALQMILSPNTPIDENLEDDQYQMENIIKILRTLQ</sequence>
<comment type="caution">
    <text evidence="2">The sequence shown here is derived from an EMBL/GenBank/DDBJ whole genome shotgun (WGS) entry which is preliminary data.</text>
</comment>
<protein>
    <recommendedName>
        <fullName evidence="1">Casein kinase II subunit beta</fullName>
        <shortName evidence="1">CK II beta</shortName>
    </recommendedName>
</protein>
<accession>A0A8S1LLA6</accession>
<dbReference type="GO" id="GO:0005737">
    <property type="term" value="C:cytoplasm"/>
    <property type="evidence" value="ECO:0007669"/>
    <property type="project" value="TreeGrafter"/>
</dbReference>
<keyword evidence="3" id="KW-1185">Reference proteome</keyword>
<comment type="subunit">
    <text evidence="1">Tetramer of two alpha and two beta subunits.</text>
</comment>
<comment type="similarity">
    <text evidence="1">Belongs to the casein kinase 2 subunit beta family.</text>
</comment>
<evidence type="ECO:0000313" key="2">
    <source>
        <dbReference type="EMBL" id="CAD8065366.1"/>
    </source>
</evidence>
<dbReference type="Proteomes" id="UP000692954">
    <property type="component" value="Unassembled WGS sequence"/>
</dbReference>
<gene>
    <name evidence="2" type="ORF">PSON_ATCC_30995.1.T0200171</name>
</gene>
<dbReference type="GO" id="GO:0019887">
    <property type="term" value="F:protein kinase regulator activity"/>
    <property type="evidence" value="ECO:0007669"/>
    <property type="project" value="InterPro"/>
</dbReference>
<dbReference type="PANTHER" id="PTHR11740:SF0">
    <property type="entry name" value="CASEIN KINASE II SUBUNIT BETA"/>
    <property type="match status" value="1"/>
</dbReference>